<sequence length="129" mass="14973">MFVYNNDITRTEGWGVPVTFDYVLLYPFRRVQFYGTVMLTPMFSKTEQEKSQLRDGVTTISYSAKTSGINTYLTAGFGLGYSISKRFDAYANYHLISRNFNRDLRPRDEYPYPGSLFVGLNYRLKAKPE</sequence>
<gene>
    <name evidence="1" type="ORF">ACFSKU_07550</name>
</gene>
<dbReference type="RefSeq" id="WP_229960644.1">
    <property type="nucleotide sequence ID" value="NZ_JAJJWI010000008.1"/>
</dbReference>
<name>A0ABW4WYE6_9BACT</name>
<evidence type="ECO:0000313" key="1">
    <source>
        <dbReference type="EMBL" id="MFD2066735.1"/>
    </source>
</evidence>
<dbReference type="SUPFAM" id="SSF56925">
    <property type="entry name" value="OMPA-like"/>
    <property type="match status" value="1"/>
</dbReference>
<evidence type="ECO:0008006" key="3">
    <source>
        <dbReference type="Google" id="ProtNLM"/>
    </source>
</evidence>
<evidence type="ECO:0000313" key="2">
    <source>
        <dbReference type="Proteomes" id="UP001597369"/>
    </source>
</evidence>
<protein>
    <recommendedName>
        <fullName evidence="3">Outer membrane protein beta-barrel domain-containing protein</fullName>
    </recommendedName>
</protein>
<dbReference type="EMBL" id="JBHUHV010000022">
    <property type="protein sequence ID" value="MFD2066735.1"/>
    <property type="molecule type" value="Genomic_DNA"/>
</dbReference>
<proteinExistence type="predicted"/>
<reference evidence="2" key="1">
    <citation type="journal article" date="2019" name="Int. J. Syst. Evol. Microbiol.">
        <title>The Global Catalogue of Microorganisms (GCM) 10K type strain sequencing project: providing services to taxonomists for standard genome sequencing and annotation.</title>
        <authorList>
            <consortium name="The Broad Institute Genomics Platform"/>
            <consortium name="The Broad Institute Genome Sequencing Center for Infectious Disease"/>
            <person name="Wu L."/>
            <person name="Ma J."/>
        </authorList>
    </citation>
    <scope>NUCLEOTIDE SEQUENCE [LARGE SCALE GENOMIC DNA]</scope>
    <source>
        <strain evidence="2">JCM 16545</strain>
    </source>
</reference>
<dbReference type="Proteomes" id="UP001597369">
    <property type="component" value="Unassembled WGS sequence"/>
</dbReference>
<comment type="caution">
    <text evidence="1">The sequence shown here is derived from an EMBL/GenBank/DDBJ whole genome shotgun (WGS) entry which is preliminary data.</text>
</comment>
<dbReference type="InterPro" id="IPR011250">
    <property type="entry name" value="OMP/PagP_B-barrel"/>
</dbReference>
<organism evidence="1 2">
    <name type="scientific">Pontibacter silvestris</name>
    <dbReference type="NCBI Taxonomy" id="2305183"/>
    <lineage>
        <taxon>Bacteria</taxon>
        <taxon>Pseudomonadati</taxon>
        <taxon>Bacteroidota</taxon>
        <taxon>Cytophagia</taxon>
        <taxon>Cytophagales</taxon>
        <taxon>Hymenobacteraceae</taxon>
        <taxon>Pontibacter</taxon>
    </lineage>
</organism>
<accession>A0ABW4WYE6</accession>
<keyword evidence="2" id="KW-1185">Reference proteome</keyword>